<keyword evidence="4" id="KW-1185">Reference proteome</keyword>
<dbReference type="PRINTS" id="PR01415">
    <property type="entry name" value="ANKYRIN"/>
</dbReference>
<organism evidence="3 4">
    <name type="scientific">Brachionus calyciflorus</name>
    <dbReference type="NCBI Taxonomy" id="104777"/>
    <lineage>
        <taxon>Eukaryota</taxon>
        <taxon>Metazoa</taxon>
        <taxon>Spiralia</taxon>
        <taxon>Gnathifera</taxon>
        <taxon>Rotifera</taxon>
        <taxon>Eurotatoria</taxon>
        <taxon>Monogononta</taxon>
        <taxon>Pseudotrocha</taxon>
        <taxon>Ploima</taxon>
        <taxon>Brachionidae</taxon>
        <taxon>Brachionus</taxon>
    </lineage>
</organism>
<dbReference type="InterPro" id="IPR002110">
    <property type="entry name" value="Ankyrin_rpt"/>
</dbReference>
<feature type="repeat" description="ANK" evidence="1">
    <location>
        <begin position="168"/>
        <end position="200"/>
    </location>
</feature>
<dbReference type="PROSITE" id="PS50297">
    <property type="entry name" value="ANK_REP_REGION"/>
    <property type="match status" value="2"/>
</dbReference>
<dbReference type="GO" id="GO:0031116">
    <property type="term" value="P:positive regulation of microtubule polymerization"/>
    <property type="evidence" value="ECO:0007669"/>
    <property type="project" value="TreeGrafter"/>
</dbReference>
<dbReference type="PANTHER" id="PTHR24160:SF1">
    <property type="entry name" value="ANKYRIN REPEAT DOMAIN-CONTAINING PROTEIN 53"/>
    <property type="match status" value="1"/>
</dbReference>
<feature type="repeat" description="ANK" evidence="1">
    <location>
        <begin position="96"/>
        <end position="118"/>
    </location>
</feature>
<gene>
    <name evidence="3" type="ORF">OXX778_LOCUS6344</name>
</gene>
<comment type="caution">
    <text evidence="3">The sequence shown here is derived from an EMBL/GenBank/DDBJ whole genome shotgun (WGS) entry which is preliminary data.</text>
</comment>
<sequence>MLNDDYVQNAILHRPNSKSNRAPFLIPLNDSTSTFSNFYAPSSKDKSTTSRKSVKLIRPETLKRAVTDACMAAAIGDLEWLKQTFKISAEKAFDKDGFATIHLAAIHGRLNIIKYLVEEQNFDPNFPSAMHCWYPIHLCISNQIGSRAVECLKYLLEKGADINVKNTDDIYPLHMAASEGQVDCLKILLDLKPNARVTDRKGQTPLDLAKLWGHKTCAKMLSSYMWTQEKKEKEELKKAENKLRTQDILKEIERAHFSIYVDKEESEKKFDTWLISQGFDSEGHLIEPPPKPEKEKKEYNLGLKNILLIPDETESKITTNSKLDSDSKTVDNKSSSYKTKRKEQKLNDKKIYHPKEWNYSTKPPEKNYITNLKDFFPRDPHTQLPLNLDLVMLNKELKGMSLEQVKEFMRKNLKSHPSTPSLKSERPVYFKPKNIVDAQAKIRSEEYQLGIDNAGLFLGDDIDSFGYKQARNFIRNNYENLNSDDHVSYYENAPCHFRPHTVKKYIDDKLEIVKNTYGEGLADFMMDRRSGKMRGKYEKVFIS</sequence>
<dbReference type="EMBL" id="CAJNOC010000745">
    <property type="protein sequence ID" value="CAF0798567.1"/>
    <property type="molecule type" value="Genomic_DNA"/>
</dbReference>
<reference evidence="3" key="1">
    <citation type="submission" date="2021-02" db="EMBL/GenBank/DDBJ databases">
        <authorList>
            <person name="Nowell W R."/>
        </authorList>
    </citation>
    <scope>NUCLEOTIDE SEQUENCE</scope>
    <source>
        <strain evidence="3">Ploen Becks lab</strain>
    </source>
</reference>
<feature type="region of interest" description="Disordered" evidence="2">
    <location>
        <begin position="319"/>
        <end position="345"/>
    </location>
</feature>
<dbReference type="Proteomes" id="UP000663879">
    <property type="component" value="Unassembled WGS sequence"/>
</dbReference>
<evidence type="ECO:0000313" key="3">
    <source>
        <dbReference type="EMBL" id="CAF0798567.1"/>
    </source>
</evidence>
<dbReference type="SUPFAM" id="SSF48403">
    <property type="entry name" value="Ankyrin repeat"/>
    <property type="match status" value="1"/>
</dbReference>
<dbReference type="OrthoDB" id="10254927at2759"/>
<protein>
    <submittedName>
        <fullName evidence="3">Uncharacterized protein</fullName>
    </submittedName>
</protein>
<dbReference type="Gene3D" id="1.25.40.20">
    <property type="entry name" value="Ankyrin repeat-containing domain"/>
    <property type="match status" value="1"/>
</dbReference>
<evidence type="ECO:0000313" key="4">
    <source>
        <dbReference type="Proteomes" id="UP000663879"/>
    </source>
</evidence>
<name>A0A813SSE6_9BILA</name>
<dbReference type="SMART" id="SM00248">
    <property type="entry name" value="ANK"/>
    <property type="match status" value="4"/>
</dbReference>
<dbReference type="PROSITE" id="PS50088">
    <property type="entry name" value="ANK_REPEAT"/>
    <property type="match status" value="2"/>
</dbReference>
<dbReference type="InterPro" id="IPR036770">
    <property type="entry name" value="Ankyrin_rpt-contain_sf"/>
</dbReference>
<keyword evidence="1" id="KW-0040">ANK repeat</keyword>
<dbReference type="PANTHER" id="PTHR24160">
    <property type="entry name" value="ANKYRIN REPEAT DOMAIN-CONTAINING PROTEIN 53"/>
    <property type="match status" value="1"/>
</dbReference>
<proteinExistence type="predicted"/>
<evidence type="ECO:0000256" key="2">
    <source>
        <dbReference type="SAM" id="MobiDB-lite"/>
    </source>
</evidence>
<dbReference type="AlphaFoldDB" id="A0A813SSE6"/>
<dbReference type="InterPro" id="IPR042335">
    <property type="entry name" value="ANKRD53"/>
</dbReference>
<dbReference type="GO" id="GO:0007080">
    <property type="term" value="P:mitotic metaphase chromosome alignment"/>
    <property type="evidence" value="ECO:0007669"/>
    <property type="project" value="TreeGrafter"/>
</dbReference>
<dbReference type="GO" id="GO:0060236">
    <property type="term" value="P:regulation of mitotic spindle organization"/>
    <property type="evidence" value="ECO:0007669"/>
    <property type="project" value="TreeGrafter"/>
</dbReference>
<dbReference type="GO" id="GO:1902412">
    <property type="term" value="P:regulation of mitotic cytokinesis"/>
    <property type="evidence" value="ECO:0007669"/>
    <property type="project" value="InterPro"/>
</dbReference>
<evidence type="ECO:0000256" key="1">
    <source>
        <dbReference type="PROSITE-ProRule" id="PRU00023"/>
    </source>
</evidence>
<dbReference type="Pfam" id="PF12796">
    <property type="entry name" value="Ank_2"/>
    <property type="match status" value="1"/>
</dbReference>
<accession>A0A813SSE6</accession>
<dbReference type="GO" id="GO:0000922">
    <property type="term" value="C:spindle pole"/>
    <property type="evidence" value="ECO:0007669"/>
    <property type="project" value="TreeGrafter"/>
</dbReference>